<reference evidence="2 3" key="1">
    <citation type="journal article" date="2016" name="G3 (Bethesda)">
        <title>First Draft Assembly and Annotation of the Genome of a California Endemic Oak Quercus lobata Nee (Fagaceae).</title>
        <authorList>
            <person name="Sork V.L."/>
            <person name="Fitz-Gibbon S.T."/>
            <person name="Puiu D."/>
            <person name="Crepeau M."/>
            <person name="Gugger P.F."/>
            <person name="Sherman R."/>
            <person name="Stevens K."/>
            <person name="Langley C.H."/>
            <person name="Pellegrini M."/>
            <person name="Salzberg S.L."/>
        </authorList>
    </citation>
    <scope>NUCLEOTIDE SEQUENCE [LARGE SCALE GENOMIC DNA]</scope>
    <source>
        <strain evidence="2 3">cv. SW786</strain>
    </source>
</reference>
<keyword evidence="3" id="KW-1185">Reference proteome</keyword>
<dbReference type="EnsemblPlants" id="QL09p017346:mrna">
    <property type="protein sequence ID" value="QL09p017346:mrna"/>
    <property type="gene ID" value="QL09p017346"/>
</dbReference>
<proteinExistence type="predicted"/>
<organism evidence="2 3">
    <name type="scientific">Quercus lobata</name>
    <name type="common">Valley oak</name>
    <dbReference type="NCBI Taxonomy" id="97700"/>
    <lineage>
        <taxon>Eukaryota</taxon>
        <taxon>Viridiplantae</taxon>
        <taxon>Streptophyta</taxon>
        <taxon>Embryophyta</taxon>
        <taxon>Tracheophyta</taxon>
        <taxon>Spermatophyta</taxon>
        <taxon>Magnoliopsida</taxon>
        <taxon>eudicotyledons</taxon>
        <taxon>Gunneridae</taxon>
        <taxon>Pentapetalae</taxon>
        <taxon>rosids</taxon>
        <taxon>fabids</taxon>
        <taxon>Fagales</taxon>
        <taxon>Fagaceae</taxon>
        <taxon>Quercus</taxon>
    </lineage>
</organism>
<protein>
    <submittedName>
        <fullName evidence="2">Uncharacterized protein</fullName>
    </submittedName>
</protein>
<sequence>MVSAAVADGSAATKCWSVDFSGWWVNLNGGESRLPMGLDMDSYLDGEENESERLLESTSLSDQNLPQHQLHLDPASINSWSVGASANFSTPEPMLARSMPPNNSNSRRSGSRGEGANSTTSALSKLTTRLNFLKERRSQITNELQHMDKSQGSGRGLEPRHSRQPNLDKAKTSEVQYVQSPDISGELDYCALPPNFYKGVGAEGQSPENLERHRKSDSQSPQKADRGNRLEGQHPHKPDRGRSEGQGFERHSFLHPRTNSR</sequence>
<dbReference type="InParanoid" id="A0A7N2RAM2"/>
<feature type="region of interest" description="Disordered" evidence="1">
    <location>
        <begin position="143"/>
        <end position="175"/>
    </location>
</feature>
<dbReference type="Gramene" id="QL09p017346:mrna">
    <property type="protein sequence ID" value="QL09p017346:mrna"/>
    <property type="gene ID" value="QL09p017346"/>
</dbReference>
<dbReference type="Proteomes" id="UP000594261">
    <property type="component" value="Chromosome 9"/>
</dbReference>
<reference evidence="2" key="2">
    <citation type="submission" date="2021-01" db="UniProtKB">
        <authorList>
            <consortium name="EnsemblPlants"/>
        </authorList>
    </citation>
    <scope>IDENTIFICATION</scope>
</reference>
<feature type="region of interest" description="Disordered" evidence="1">
    <location>
        <begin position="91"/>
        <end position="124"/>
    </location>
</feature>
<feature type="compositionally biased region" description="Basic and acidic residues" evidence="1">
    <location>
        <begin position="209"/>
        <end position="252"/>
    </location>
</feature>
<accession>A0A7N2RAM2</accession>
<feature type="region of interest" description="Disordered" evidence="1">
    <location>
        <begin position="199"/>
        <end position="261"/>
    </location>
</feature>
<evidence type="ECO:0000256" key="1">
    <source>
        <dbReference type="SAM" id="MobiDB-lite"/>
    </source>
</evidence>
<dbReference type="AlphaFoldDB" id="A0A7N2RAM2"/>
<dbReference type="InterPro" id="IPR052799">
    <property type="entry name" value="Rho_GAP_Regulators"/>
</dbReference>
<feature type="compositionally biased region" description="Basic and acidic residues" evidence="1">
    <location>
        <begin position="157"/>
        <end position="172"/>
    </location>
</feature>
<dbReference type="PANTHER" id="PTHR46265:SF2">
    <property type="entry name" value="RHO GTPASE-ACTIVATING PROTEIN 7"/>
    <property type="match status" value="1"/>
</dbReference>
<feature type="compositionally biased region" description="Low complexity" evidence="1">
    <location>
        <begin position="102"/>
        <end position="118"/>
    </location>
</feature>
<dbReference type="PANTHER" id="PTHR46265">
    <property type="entry name" value="RHO GTPASE-ACTIVATING PROTEIN 7"/>
    <property type="match status" value="1"/>
</dbReference>
<name>A0A7N2RAM2_QUELO</name>
<dbReference type="EMBL" id="LRBV02000009">
    <property type="status" value="NOT_ANNOTATED_CDS"/>
    <property type="molecule type" value="Genomic_DNA"/>
</dbReference>
<evidence type="ECO:0000313" key="3">
    <source>
        <dbReference type="Proteomes" id="UP000594261"/>
    </source>
</evidence>
<evidence type="ECO:0000313" key="2">
    <source>
        <dbReference type="EnsemblPlants" id="QL09p017346:mrna"/>
    </source>
</evidence>